<dbReference type="InterPro" id="IPR036388">
    <property type="entry name" value="WH-like_DNA-bd_sf"/>
</dbReference>
<dbReference type="Gene3D" id="1.10.10.10">
    <property type="entry name" value="Winged helix-like DNA-binding domain superfamily/Winged helix DNA-binding domain"/>
    <property type="match status" value="1"/>
</dbReference>
<dbReference type="Proteomes" id="UP000502260">
    <property type="component" value="Chromosome"/>
</dbReference>
<sequence>MSGVWAQLDGFRDGMLRFALLQLRNRSVAEDAVQEAMLAALEGAQRFDSRSQLKTWVFSILKHKIIDIIRQRSREPLLDCATDELPEDAFDPLFSERGHWQKAERPSDWGNPEKSLENTRFWTVFEACLDHLPENTARIFMMREFLGLDTEEICKAVGITPTNCWVVLHRARMGLRLCLEETWFDTGRK</sequence>
<name>A0A6F8VCI8_9PROT</name>
<keyword evidence="2" id="KW-0805">Transcription regulation</keyword>
<dbReference type="GO" id="GO:0016987">
    <property type="term" value="F:sigma factor activity"/>
    <property type="evidence" value="ECO:0007669"/>
    <property type="project" value="UniProtKB-KW"/>
</dbReference>
<evidence type="ECO:0000256" key="4">
    <source>
        <dbReference type="ARBA" id="ARBA00023125"/>
    </source>
</evidence>
<dbReference type="Pfam" id="PF08281">
    <property type="entry name" value="Sigma70_r4_2"/>
    <property type="match status" value="1"/>
</dbReference>
<evidence type="ECO:0000313" key="9">
    <source>
        <dbReference type="Proteomes" id="UP000502260"/>
    </source>
</evidence>
<keyword evidence="4" id="KW-0238">DNA-binding</keyword>
<dbReference type="PANTHER" id="PTHR43133">
    <property type="entry name" value="RNA POLYMERASE ECF-TYPE SIGMA FACTO"/>
    <property type="match status" value="1"/>
</dbReference>
<dbReference type="Gene3D" id="1.10.1740.10">
    <property type="match status" value="1"/>
</dbReference>
<keyword evidence="9" id="KW-1185">Reference proteome</keyword>
<proteinExistence type="inferred from homology"/>
<evidence type="ECO:0000256" key="5">
    <source>
        <dbReference type="ARBA" id="ARBA00023163"/>
    </source>
</evidence>
<evidence type="ECO:0000256" key="3">
    <source>
        <dbReference type="ARBA" id="ARBA00023082"/>
    </source>
</evidence>
<evidence type="ECO:0000256" key="1">
    <source>
        <dbReference type="ARBA" id="ARBA00010641"/>
    </source>
</evidence>
<evidence type="ECO:0000259" key="6">
    <source>
        <dbReference type="Pfam" id="PF04542"/>
    </source>
</evidence>
<dbReference type="Pfam" id="PF04542">
    <property type="entry name" value="Sigma70_r2"/>
    <property type="match status" value="1"/>
</dbReference>
<dbReference type="SUPFAM" id="SSF88946">
    <property type="entry name" value="Sigma2 domain of RNA polymerase sigma factors"/>
    <property type="match status" value="1"/>
</dbReference>
<dbReference type="InterPro" id="IPR014289">
    <property type="entry name" value="RNA_pol_sigma-24-rel"/>
</dbReference>
<dbReference type="EMBL" id="AP022853">
    <property type="protein sequence ID" value="BCB27384.1"/>
    <property type="molecule type" value="Genomic_DNA"/>
</dbReference>
<dbReference type="GO" id="GO:0006352">
    <property type="term" value="P:DNA-templated transcription initiation"/>
    <property type="evidence" value="ECO:0007669"/>
    <property type="project" value="InterPro"/>
</dbReference>
<evidence type="ECO:0000259" key="7">
    <source>
        <dbReference type="Pfam" id="PF08281"/>
    </source>
</evidence>
<reference evidence="9" key="1">
    <citation type="submission" date="2020-03" db="EMBL/GenBank/DDBJ databases">
        <title>Complete genome sequence of sulfur-oxidizing bacterium skT11.</title>
        <authorList>
            <person name="Kanda M."/>
            <person name="Kojima H."/>
            <person name="Fukui M."/>
        </authorList>
    </citation>
    <scope>NUCLEOTIDE SEQUENCE [LARGE SCALE GENOMIC DNA]</scope>
    <source>
        <strain evidence="9">skT11</strain>
    </source>
</reference>
<dbReference type="InterPro" id="IPR007627">
    <property type="entry name" value="RNA_pol_sigma70_r2"/>
</dbReference>
<dbReference type="KEGG" id="slac:SKTS_22700"/>
<protein>
    <submittedName>
        <fullName evidence="8">RNA polymerase sigma factor</fullName>
    </submittedName>
</protein>
<feature type="domain" description="RNA polymerase sigma-70 region 2" evidence="6">
    <location>
        <begin position="16"/>
        <end position="74"/>
    </location>
</feature>
<dbReference type="NCBIfam" id="TIGR02943">
    <property type="entry name" value="Sig70_famx1"/>
    <property type="match status" value="1"/>
</dbReference>
<dbReference type="InterPro" id="IPR013249">
    <property type="entry name" value="RNA_pol_sigma70_r4_t2"/>
</dbReference>
<evidence type="ECO:0000313" key="8">
    <source>
        <dbReference type="EMBL" id="BCB27384.1"/>
    </source>
</evidence>
<dbReference type="InterPro" id="IPR014284">
    <property type="entry name" value="RNA_pol_sigma-70_dom"/>
</dbReference>
<dbReference type="AlphaFoldDB" id="A0A6F8VCI8"/>
<dbReference type="InterPro" id="IPR013324">
    <property type="entry name" value="RNA_pol_sigma_r3/r4-like"/>
</dbReference>
<keyword evidence="3" id="KW-0731">Sigma factor</keyword>
<dbReference type="InterPro" id="IPR039425">
    <property type="entry name" value="RNA_pol_sigma-70-like"/>
</dbReference>
<evidence type="ECO:0000256" key="2">
    <source>
        <dbReference type="ARBA" id="ARBA00023015"/>
    </source>
</evidence>
<accession>A0A6F8VCI8</accession>
<feature type="domain" description="RNA polymerase sigma factor 70 region 4 type 2" evidence="7">
    <location>
        <begin position="125"/>
        <end position="172"/>
    </location>
</feature>
<organism evidence="8 9">
    <name type="scientific">Sulfurimicrobium lacus</name>
    <dbReference type="NCBI Taxonomy" id="2715678"/>
    <lineage>
        <taxon>Bacteria</taxon>
        <taxon>Pseudomonadati</taxon>
        <taxon>Pseudomonadota</taxon>
        <taxon>Betaproteobacteria</taxon>
        <taxon>Nitrosomonadales</taxon>
        <taxon>Sulfuricellaceae</taxon>
        <taxon>Sulfurimicrobium</taxon>
    </lineage>
</organism>
<dbReference type="InterPro" id="IPR013325">
    <property type="entry name" value="RNA_pol_sigma_r2"/>
</dbReference>
<dbReference type="GO" id="GO:0003677">
    <property type="term" value="F:DNA binding"/>
    <property type="evidence" value="ECO:0007669"/>
    <property type="project" value="UniProtKB-KW"/>
</dbReference>
<dbReference type="SUPFAM" id="SSF88659">
    <property type="entry name" value="Sigma3 and sigma4 domains of RNA polymerase sigma factors"/>
    <property type="match status" value="1"/>
</dbReference>
<gene>
    <name evidence="8" type="ORF">SKTS_22700</name>
</gene>
<dbReference type="PANTHER" id="PTHR43133:SF8">
    <property type="entry name" value="RNA POLYMERASE SIGMA FACTOR HI_1459-RELATED"/>
    <property type="match status" value="1"/>
</dbReference>
<keyword evidence="5" id="KW-0804">Transcription</keyword>
<dbReference type="NCBIfam" id="TIGR02937">
    <property type="entry name" value="sigma70-ECF"/>
    <property type="match status" value="1"/>
</dbReference>
<comment type="similarity">
    <text evidence="1">Belongs to the sigma-70 factor family. ECF subfamily.</text>
</comment>